<feature type="compositionally biased region" description="Basic and acidic residues" evidence="6">
    <location>
        <begin position="635"/>
        <end position="648"/>
    </location>
</feature>
<dbReference type="Gene3D" id="4.10.280.10">
    <property type="entry name" value="Helix-loop-helix DNA-binding domain"/>
    <property type="match status" value="1"/>
</dbReference>
<accession>A0A0L6V7J6</accession>
<comment type="caution">
    <text evidence="8">The sequence shown here is derived from an EMBL/GenBank/DDBJ whole genome shotgun (WGS) entry which is preliminary data.</text>
</comment>
<evidence type="ECO:0000256" key="2">
    <source>
        <dbReference type="ARBA" id="ARBA00023015"/>
    </source>
</evidence>
<evidence type="ECO:0000256" key="4">
    <source>
        <dbReference type="ARBA" id="ARBA00023163"/>
    </source>
</evidence>
<reference evidence="8 9" key="1">
    <citation type="submission" date="2015-08" db="EMBL/GenBank/DDBJ databases">
        <title>Next Generation Sequencing and Analysis of the Genome of Puccinia sorghi L Schw, the Causal Agent of Maize Common Rust.</title>
        <authorList>
            <person name="Rochi L."/>
            <person name="Burguener G."/>
            <person name="Darino M."/>
            <person name="Turjanski A."/>
            <person name="Kreff E."/>
            <person name="Dieguez M.J."/>
            <person name="Sacco F."/>
        </authorList>
    </citation>
    <scope>NUCLEOTIDE SEQUENCE [LARGE SCALE GENOMIC DNA]</scope>
    <source>
        <strain evidence="8 9">RO10H11247</strain>
    </source>
</reference>
<dbReference type="PROSITE" id="PS50888">
    <property type="entry name" value="BHLH"/>
    <property type="match status" value="1"/>
</dbReference>
<proteinExistence type="predicted"/>
<protein>
    <recommendedName>
        <fullName evidence="7">BHLH domain-containing protein</fullName>
    </recommendedName>
</protein>
<dbReference type="SMART" id="SM00353">
    <property type="entry name" value="HLH"/>
    <property type="match status" value="1"/>
</dbReference>
<feature type="domain" description="BHLH" evidence="7">
    <location>
        <begin position="602"/>
        <end position="686"/>
    </location>
</feature>
<dbReference type="STRING" id="27349.A0A0L6V7J6"/>
<evidence type="ECO:0000313" key="9">
    <source>
        <dbReference type="Proteomes" id="UP000037035"/>
    </source>
</evidence>
<feature type="compositionally biased region" description="Basic and acidic residues" evidence="6">
    <location>
        <begin position="548"/>
        <end position="558"/>
    </location>
</feature>
<feature type="region of interest" description="Disordered" evidence="6">
    <location>
        <begin position="313"/>
        <end position="461"/>
    </location>
</feature>
<feature type="compositionally biased region" description="Polar residues" evidence="6">
    <location>
        <begin position="530"/>
        <end position="542"/>
    </location>
</feature>
<keyword evidence="3" id="KW-0238">DNA-binding</keyword>
<feature type="compositionally biased region" description="Polar residues" evidence="6">
    <location>
        <begin position="501"/>
        <end position="511"/>
    </location>
</feature>
<comment type="subcellular location">
    <subcellularLocation>
        <location evidence="1">Nucleus</location>
    </subcellularLocation>
</comment>
<dbReference type="OrthoDB" id="2506455at2759"/>
<feature type="region of interest" description="Disordered" evidence="6">
    <location>
        <begin position="633"/>
        <end position="668"/>
    </location>
</feature>
<dbReference type="GO" id="GO:0046983">
    <property type="term" value="F:protein dimerization activity"/>
    <property type="evidence" value="ECO:0007669"/>
    <property type="project" value="InterPro"/>
</dbReference>
<feature type="compositionally biased region" description="Polar residues" evidence="6">
    <location>
        <begin position="325"/>
        <end position="353"/>
    </location>
</feature>
<feature type="compositionally biased region" description="Polar residues" evidence="6">
    <location>
        <begin position="382"/>
        <end position="392"/>
    </location>
</feature>
<dbReference type="SUPFAM" id="SSF47459">
    <property type="entry name" value="HLH, helix-loop-helix DNA-binding domain"/>
    <property type="match status" value="1"/>
</dbReference>
<feature type="compositionally biased region" description="Basic residues" evidence="6">
    <location>
        <begin position="795"/>
        <end position="805"/>
    </location>
</feature>
<evidence type="ECO:0000256" key="3">
    <source>
        <dbReference type="ARBA" id="ARBA00023125"/>
    </source>
</evidence>
<dbReference type="EMBL" id="LAVV01007391">
    <property type="protein sequence ID" value="KNZ56090.1"/>
    <property type="molecule type" value="Genomic_DNA"/>
</dbReference>
<feature type="compositionally biased region" description="Low complexity" evidence="6">
    <location>
        <begin position="417"/>
        <end position="435"/>
    </location>
</feature>
<feature type="region of interest" description="Disordered" evidence="6">
    <location>
        <begin position="787"/>
        <end position="816"/>
    </location>
</feature>
<dbReference type="GO" id="GO:0005634">
    <property type="term" value="C:nucleus"/>
    <property type="evidence" value="ECO:0007669"/>
    <property type="project" value="UniProtKB-SubCell"/>
</dbReference>
<dbReference type="InterPro" id="IPR011598">
    <property type="entry name" value="bHLH_dom"/>
</dbReference>
<evidence type="ECO:0000256" key="5">
    <source>
        <dbReference type="ARBA" id="ARBA00023242"/>
    </source>
</evidence>
<keyword evidence="4" id="KW-0804">Transcription</keyword>
<feature type="compositionally biased region" description="Basic and acidic residues" evidence="6">
    <location>
        <begin position="360"/>
        <end position="373"/>
    </location>
</feature>
<dbReference type="Proteomes" id="UP000037035">
    <property type="component" value="Unassembled WGS sequence"/>
</dbReference>
<feature type="region of interest" description="Disordered" evidence="6">
    <location>
        <begin position="713"/>
        <end position="752"/>
    </location>
</feature>
<dbReference type="Pfam" id="PF00010">
    <property type="entry name" value="HLH"/>
    <property type="match status" value="1"/>
</dbReference>
<evidence type="ECO:0000259" key="7">
    <source>
        <dbReference type="PROSITE" id="PS50888"/>
    </source>
</evidence>
<evidence type="ECO:0000256" key="1">
    <source>
        <dbReference type="ARBA" id="ARBA00004123"/>
    </source>
</evidence>
<evidence type="ECO:0000256" key="6">
    <source>
        <dbReference type="SAM" id="MobiDB-lite"/>
    </source>
</evidence>
<evidence type="ECO:0000313" key="8">
    <source>
        <dbReference type="EMBL" id="KNZ56090.1"/>
    </source>
</evidence>
<gene>
    <name evidence="8" type="ORF">VP01_249g5</name>
</gene>
<keyword evidence="9" id="KW-1185">Reference proteome</keyword>
<dbReference type="AlphaFoldDB" id="A0A0L6V7J6"/>
<dbReference type="PANTHER" id="PTHR15741:SF38">
    <property type="entry name" value="BHLH DOMAIN-CONTAINING PROTEIN"/>
    <property type="match status" value="1"/>
</dbReference>
<feature type="compositionally biased region" description="Basic and acidic residues" evidence="6">
    <location>
        <begin position="514"/>
        <end position="528"/>
    </location>
</feature>
<dbReference type="PANTHER" id="PTHR15741">
    <property type="entry name" value="BASIC HELIX-LOOP-HELIX ZIP TRANSCRIPTION FACTOR"/>
    <property type="match status" value="1"/>
</dbReference>
<dbReference type="InterPro" id="IPR036638">
    <property type="entry name" value="HLH_DNA-bd_sf"/>
</dbReference>
<feature type="compositionally biased region" description="Polar residues" evidence="6">
    <location>
        <begin position="733"/>
        <end position="750"/>
    </location>
</feature>
<organism evidence="8 9">
    <name type="scientific">Puccinia sorghi</name>
    <dbReference type="NCBI Taxonomy" id="27349"/>
    <lineage>
        <taxon>Eukaryota</taxon>
        <taxon>Fungi</taxon>
        <taxon>Dikarya</taxon>
        <taxon>Basidiomycota</taxon>
        <taxon>Pucciniomycotina</taxon>
        <taxon>Pucciniomycetes</taxon>
        <taxon>Pucciniales</taxon>
        <taxon>Pucciniaceae</taxon>
        <taxon>Puccinia</taxon>
    </lineage>
</organism>
<dbReference type="VEuPathDB" id="FungiDB:VP01_249g5"/>
<name>A0A0L6V7J6_9BASI</name>
<dbReference type="GO" id="GO:0000981">
    <property type="term" value="F:DNA-binding transcription factor activity, RNA polymerase II-specific"/>
    <property type="evidence" value="ECO:0007669"/>
    <property type="project" value="TreeGrafter"/>
</dbReference>
<feature type="region of interest" description="Disordered" evidence="6">
    <location>
        <begin position="486"/>
        <end position="589"/>
    </location>
</feature>
<keyword evidence="5" id="KW-0539">Nucleus</keyword>
<keyword evidence="2" id="KW-0805">Transcription regulation</keyword>
<sequence length="816" mass="89409">MANYRQPAANSSFEENNAIYHTQIESDPIKKALVGLSPDTRQSLLAILLAAQSDNQQQQQTVPVNHQIYHQLNLDPQMQSTSHLNYLNPLNFIPSLLSNNNHQQQQLHSEISSPMLSDQVSNFHSKLPDSIPNQITPALSPSMTPLSTFSTSSYPNSATISDALSSHSSVHPPFQPSNNPLEFLSPLTSPALRPLAYHDPAQMSRTDLNNQVPSNFQPVAHNMPALIDQAASLGLSTHQSFMVGDGISNNASSAQCDHNNQPIQLSSHTHLASQASAIFSSQSGFITHSKSTARASPVQPKLDSGICLTEPVHRSPISHPHHSSNCINVPSTPTASSSKLSGRQRPSLSSKTRPSPLLRPLDKCTESREDRASSAKRARSLTGASISMSPSFPSGLAKMGLADSPSPIDMQSRELHSTSTTSSSSVADSSTTNSSHLHAPSTMPPPPHGLSAMPSNPNGWHIQPMTPASLFNFDSSLMVETSMGNPVTNLQSAESGCGRTLKSSQETNEMGQASEEKTSQLTQEKEGTENEQSNLQDKSLQVEQPDAESSRSDSKEKAPTSGSNSVRSKSKENNTKGKRNGATKVRLDSMVMMNNEDEGPEHRKSSHKVAEQRRRDSLKMCFEDLRHILPPIQWNEKEEGQAQDRRPGEGNVGGQRSVNAFDPLNPNKGMSKVALLRRSNEYILRLQERLKRRDEAIEMLIQMLAEHQRGHLFNYPDQPQKTQEPPPRPSPQEVGSTGDGSLSSRPSTTHPCHLLGENIVVDIHEESNPDQEMLGGLRTILGRIRMEKQEDKDDHRHHHQTHTNRSHGSLSGEELD</sequence>
<dbReference type="GO" id="GO:0000978">
    <property type="term" value="F:RNA polymerase II cis-regulatory region sequence-specific DNA binding"/>
    <property type="evidence" value="ECO:0007669"/>
    <property type="project" value="TreeGrafter"/>
</dbReference>
<dbReference type="InterPro" id="IPR052207">
    <property type="entry name" value="Max-like/E-box_TFs"/>
</dbReference>